<gene>
    <name evidence="2" type="ORF">A9F13_05g01782</name>
</gene>
<name>A0AA91T2S4_CLALS</name>
<organism evidence="2 3">
    <name type="scientific">Clavispora lusitaniae</name>
    <name type="common">Candida lusitaniae</name>
    <dbReference type="NCBI Taxonomy" id="36911"/>
    <lineage>
        <taxon>Eukaryota</taxon>
        <taxon>Fungi</taxon>
        <taxon>Dikarya</taxon>
        <taxon>Ascomycota</taxon>
        <taxon>Saccharomycotina</taxon>
        <taxon>Pichiomycetes</taxon>
        <taxon>Metschnikowiaceae</taxon>
        <taxon>Clavispora</taxon>
    </lineage>
</organism>
<evidence type="ECO:0000313" key="2">
    <source>
        <dbReference type="EMBL" id="OVF09377.1"/>
    </source>
</evidence>
<protein>
    <submittedName>
        <fullName evidence="2">Uncharacterized protein</fullName>
    </submittedName>
</protein>
<evidence type="ECO:0000256" key="1">
    <source>
        <dbReference type="SAM" id="MobiDB-lite"/>
    </source>
</evidence>
<feature type="region of interest" description="Disordered" evidence="1">
    <location>
        <begin position="31"/>
        <end position="66"/>
    </location>
</feature>
<sequence>MEPPPLVPAKECAYEPCPDRAISQDALRLETQPTATVDGRKDGNKDMAVSEVGQKQAQDSRTTKEPVFSAEARTFSRLLGLL</sequence>
<dbReference type="Proteomes" id="UP000195602">
    <property type="component" value="Unassembled WGS sequence"/>
</dbReference>
<comment type="caution">
    <text evidence="2">The sequence shown here is derived from an EMBL/GenBank/DDBJ whole genome shotgun (WGS) entry which is preliminary data.</text>
</comment>
<proteinExistence type="predicted"/>
<evidence type="ECO:0000313" key="3">
    <source>
        <dbReference type="Proteomes" id="UP000195602"/>
    </source>
</evidence>
<accession>A0AA91T2S4</accession>
<reference evidence="2 3" key="1">
    <citation type="submission" date="2017-04" db="EMBL/GenBank/DDBJ databases">
        <title>Draft genome of the yeast Clavispora lusitaniae type strain CBS 6936.</title>
        <authorList>
            <person name="Durrens P."/>
            <person name="Klopp C."/>
            <person name="Biteau N."/>
            <person name="Fitton-Ouhabi V."/>
            <person name="Dementhon K."/>
            <person name="Accoceberry I."/>
            <person name="Sherman D.J."/>
            <person name="Noel T."/>
        </authorList>
    </citation>
    <scope>NUCLEOTIDE SEQUENCE [LARGE SCALE GENOMIC DNA]</scope>
    <source>
        <strain evidence="2 3">CBS 6936</strain>
    </source>
</reference>
<dbReference type="EMBL" id="LYUB02000005">
    <property type="protein sequence ID" value="OVF09377.1"/>
    <property type="molecule type" value="Genomic_DNA"/>
</dbReference>
<dbReference type="KEGG" id="clus:A9F13_05g01782"/>
<dbReference type="AlphaFoldDB" id="A0AA91T2S4"/>